<proteinExistence type="predicted"/>
<protein>
    <submittedName>
        <fullName evidence="1">Uncharacterized protein</fullName>
    </submittedName>
</protein>
<dbReference type="InterPro" id="IPR032710">
    <property type="entry name" value="NTF2-like_dom_sf"/>
</dbReference>
<reference evidence="2" key="1">
    <citation type="submission" date="2017-05" db="EMBL/GenBank/DDBJ databases">
        <title>Streptomyces olivochromogenes NBRC 3561 whole genome shotgun sequence.</title>
        <authorList>
            <person name="Dohra H."/>
            <person name="Kodani S."/>
        </authorList>
    </citation>
    <scope>NUCLEOTIDE SEQUENCE [LARGE SCALE GENOMIC DNA]</scope>
    <source>
        <strain evidence="2">NBRC 3561</strain>
    </source>
</reference>
<organism evidence="1 2">
    <name type="scientific">Streptomyces olivochromogenes</name>
    <dbReference type="NCBI Taxonomy" id="1963"/>
    <lineage>
        <taxon>Bacteria</taxon>
        <taxon>Bacillati</taxon>
        <taxon>Actinomycetota</taxon>
        <taxon>Actinomycetes</taxon>
        <taxon>Kitasatosporales</taxon>
        <taxon>Streptomycetaceae</taxon>
        <taxon>Streptomyces</taxon>
    </lineage>
</organism>
<name>A0A250VSR4_STROL</name>
<dbReference type="AlphaFoldDB" id="A0A250VSR4"/>
<evidence type="ECO:0000313" key="1">
    <source>
        <dbReference type="EMBL" id="GAX57126.1"/>
    </source>
</evidence>
<dbReference type="EMBL" id="BDQI01000032">
    <property type="protein sequence ID" value="GAX57126.1"/>
    <property type="molecule type" value="Genomic_DNA"/>
</dbReference>
<gene>
    <name evidence="1" type="ORF">SO3561_08696</name>
</gene>
<evidence type="ECO:0000313" key="2">
    <source>
        <dbReference type="Proteomes" id="UP000217446"/>
    </source>
</evidence>
<keyword evidence="2" id="KW-1185">Reference proteome</keyword>
<dbReference type="SUPFAM" id="SSF54427">
    <property type="entry name" value="NTF2-like"/>
    <property type="match status" value="1"/>
</dbReference>
<dbReference type="STRING" id="1963.AQJ27_40240"/>
<dbReference type="Gene3D" id="3.10.450.50">
    <property type="match status" value="1"/>
</dbReference>
<sequence>MPLVVMVKFRDGLMESERLYWDQAAVLAQVGLLAAEGLPMADFTEVARYLRDKATS</sequence>
<accession>A0A250VSR4</accession>
<dbReference type="Proteomes" id="UP000217446">
    <property type="component" value="Unassembled WGS sequence"/>
</dbReference>
<comment type="caution">
    <text evidence="1">The sequence shown here is derived from an EMBL/GenBank/DDBJ whole genome shotgun (WGS) entry which is preliminary data.</text>
</comment>